<dbReference type="GO" id="GO:0008270">
    <property type="term" value="F:zinc ion binding"/>
    <property type="evidence" value="ECO:0007669"/>
    <property type="project" value="UniProtKB-KW"/>
</dbReference>
<accession>A0AAE0K0F4</accession>
<keyword evidence="4" id="KW-0805">Transcription regulation</keyword>
<dbReference type="GO" id="GO:0043565">
    <property type="term" value="F:sequence-specific DNA binding"/>
    <property type="evidence" value="ECO:0007669"/>
    <property type="project" value="InterPro"/>
</dbReference>
<keyword evidence="10" id="KW-1185">Reference proteome</keyword>
<organism evidence="9 10">
    <name type="scientific">Lasiosphaeria ovina</name>
    <dbReference type="NCBI Taxonomy" id="92902"/>
    <lineage>
        <taxon>Eukaryota</taxon>
        <taxon>Fungi</taxon>
        <taxon>Dikarya</taxon>
        <taxon>Ascomycota</taxon>
        <taxon>Pezizomycotina</taxon>
        <taxon>Sordariomycetes</taxon>
        <taxon>Sordariomycetidae</taxon>
        <taxon>Sordariales</taxon>
        <taxon>Lasiosphaeriaceae</taxon>
        <taxon>Lasiosphaeria</taxon>
    </lineage>
</organism>
<evidence type="ECO:0000259" key="8">
    <source>
        <dbReference type="PROSITE" id="PS50114"/>
    </source>
</evidence>
<evidence type="ECO:0000256" key="1">
    <source>
        <dbReference type="ARBA" id="ARBA00022723"/>
    </source>
</evidence>
<evidence type="ECO:0000256" key="4">
    <source>
        <dbReference type="ARBA" id="ARBA00023015"/>
    </source>
</evidence>
<keyword evidence="1" id="KW-0479">Metal-binding</keyword>
<evidence type="ECO:0000256" key="5">
    <source>
        <dbReference type="ARBA" id="ARBA00023163"/>
    </source>
</evidence>
<dbReference type="PANTHER" id="PTHR47172:SF24">
    <property type="entry name" value="GATA ZINC FINGER DOMAIN-CONTAINING PROTEIN 14-RELATED"/>
    <property type="match status" value="1"/>
</dbReference>
<protein>
    <recommendedName>
        <fullName evidence="8">GATA-type domain-containing protein</fullName>
    </recommendedName>
</protein>
<dbReference type="Proteomes" id="UP001287356">
    <property type="component" value="Unassembled WGS sequence"/>
</dbReference>
<evidence type="ECO:0000313" key="10">
    <source>
        <dbReference type="Proteomes" id="UP001287356"/>
    </source>
</evidence>
<feature type="compositionally biased region" description="Basic residues" evidence="7">
    <location>
        <begin position="52"/>
        <end position="65"/>
    </location>
</feature>
<dbReference type="InterPro" id="IPR000679">
    <property type="entry name" value="Znf_GATA"/>
</dbReference>
<dbReference type="GO" id="GO:0006355">
    <property type="term" value="P:regulation of DNA-templated transcription"/>
    <property type="evidence" value="ECO:0007669"/>
    <property type="project" value="InterPro"/>
</dbReference>
<proteinExistence type="predicted"/>
<dbReference type="PANTHER" id="PTHR47172">
    <property type="entry name" value="OS01G0976800 PROTEIN"/>
    <property type="match status" value="1"/>
</dbReference>
<evidence type="ECO:0000256" key="3">
    <source>
        <dbReference type="ARBA" id="ARBA00022833"/>
    </source>
</evidence>
<keyword evidence="5" id="KW-0804">Transcription</keyword>
<dbReference type="InterPro" id="IPR013088">
    <property type="entry name" value="Znf_NHR/GATA"/>
</dbReference>
<evidence type="ECO:0000256" key="2">
    <source>
        <dbReference type="ARBA" id="ARBA00022771"/>
    </source>
</evidence>
<keyword evidence="3" id="KW-0862">Zinc</keyword>
<feature type="region of interest" description="Disordered" evidence="7">
    <location>
        <begin position="1"/>
        <end position="66"/>
    </location>
</feature>
<dbReference type="Pfam" id="PF00320">
    <property type="entry name" value="GATA"/>
    <property type="match status" value="1"/>
</dbReference>
<reference evidence="9" key="1">
    <citation type="journal article" date="2023" name="Mol. Phylogenet. Evol.">
        <title>Genome-scale phylogeny and comparative genomics of the fungal order Sordariales.</title>
        <authorList>
            <person name="Hensen N."/>
            <person name="Bonometti L."/>
            <person name="Westerberg I."/>
            <person name="Brannstrom I.O."/>
            <person name="Guillou S."/>
            <person name="Cros-Aarteil S."/>
            <person name="Calhoun S."/>
            <person name="Haridas S."/>
            <person name="Kuo A."/>
            <person name="Mondo S."/>
            <person name="Pangilinan J."/>
            <person name="Riley R."/>
            <person name="LaButti K."/>
            <person name="Andreopoulos B."/>
            <person name="Lipzen A."/>
            <person name="Chen C."/>
            <person name="Yan M."/>
            <person name="Daum C."/>
            <person name="Ng V."/>
            <person name="Clum A."/>
            <person name="Steindorff A."/>
            <person name="Ohm R.A."/>
            <person name="Martin F."/>
            <person name="Silar P."/>
            <person name="Natvig D.O."/>
            <person name="Lalanne C."/>
            <person name="Gautier V."/>
            <person name="Ament-Velasquez S.L."/>
            <person name="Kruys A."/>
            <person name="Hutchinson M.I."/>
            <person name="Powell A.J."/>
            <person name="Barry K."/>
            <person name="Miller A.N."/>
            <person name="Grigoriev I.V."/>
            <person name="Debuchy R."/>
            <person name="Gladieux P."/>
            <person name="Hiltunen Thoren M."/>
            <person name="Johannesson H."/>
        </authorList>
    </citation>
    <scope>NUCLEOTIDE SEQUENCE</scope>
    <source>
        <strain evidence="9">CBS 958.72</strain>
    </source>
</reference>
<dbReference type="Gene3D" id="3.30.50.10">
    <property type="entry name" value="Erythroid Transcription Factor GATA-1, subunit A"/>
    <property type="match status" value="1"/>
</dbReference>
<feature type="compositionally biased region" description="Low complexity" evidence="7">
    <location>
        <begin position="40"/>
        <end position="51"/>
    </location>
</feature>
<gene>
    <name evidence="9" type="ORF">B0T24DRAFT_682476</name>
</gene>
<feature type="domain" description="GATA-type" evidence="8">
    <location>
        <begin position="68"/>
        <end position="101"/>
    </location>
</feature>
<sequence>MSSQAKLISKKIDEVNQIRKHVEEEGKANNARNKHDDSDSGGSPDPTGKRSGSSRKKKRRVKKNIPARNAAGMCLKCYRTESSEWRRGPRGMRTYCNACGLQWAKNTHAAAAAALLERDE</sequence>
<dbReference type="SUPFAM" id="SSF57716">
    <property type="entry name" value="Glucocorticoid receptor-like (DNA-binding domain)"/>
    <property type="match status" value="1"/>
</dbReference>
<dbReference type="SMART" id="SM00401">
    <property type="entry name" value="ZnF_GATA"/>
    <property type="match status" value="1"/>
</dbReference>
<dbReference type="PROSITE" id="PS50114">
    <property type="entry name" value="GATA_ZN_FINGER_2"/>
    <property type="match status" value="1"/>
</dbReference>
<evidence type="ECO:0000313" key="9">
    <source>
        <dbReference type="EMBL" id="KAK3367342.1"/>
    </source>
</evidence>
<comment type="caution">
    <text evidence="9">The sequence shown here is derived from an EMBL/GenBank/DDBJ whole genome shotgun (WGS) entry which is preliminary data.</text>
</comment>
<dbReference type="EMBL" id="JAULSN010000007">
    <property type="protein sequence ID" value="KAK3367342.1"/>
    <property type="molecule type" value="Genomic_DNA"/>
</dbReference>
<evidence type="ECO:0000256" key="6">
    <source>
        <dbReference type="PROSITE-ProRule" id="PRU00094"/>
    </source>
</evidence>
<dbReference type="AlphaFoldDB" id="A0AAE0K0F4"/>
<evidence type="ECO:0000256" key="7">
    <source>
        <dbReference type="SAM" id="MobiDB-lite"/>
    </source>
</evidence>
<name>A0AAE0K0F4_9PEZI</name>
<dbReference type="CDD" id="cd00202">
    <property type="entry name" value="ZnF_GATA"/>
    <property type="match status" value="1"/>
</dbReference>
<keyword evidence="2 6" id="KW-0863">Zinc-finger</keyword>
<feature type="compositionally biased region" description="Basic and acidic residues" evidence="7">
    <location>
        <begin position="10"/>
        <end position="38"/>
    </location>
</feature>
<reference evidence="9" key="2">
    <citation type="submission" date="2023-06" db="EMBL/GenBank/DDBJ databases">
        <authorList>
            <consortium name="Lawrence Berkeley National Laboratory"/>
            <person name="Haridas S."/>
            <person name="Hensen N."/>
            <person name="Bonometti L."/>
            <person name="Westerberg I."/>
            <person name="Brannstrom I.O."/>
            <person name="Guillou S."/>
            <person name="Cros-Aarteil S."/>
            <person name="Calhoun S."/>
            <person name="Kuo A."/>
            <person name="Mondo S."/>
            <person name="Pangilinan J."/>
            <person name="Riley R."/>
            <person name="Labutti K."/>
            <person name="Andreopoulos B."/>
            <person name="Lipzen A."/>
            <person name="Chen C."/>
            <person name="Yanf M."/>
            <person name="Daum C."/>
            <person name="Ng V."/>
            <person name="Clum A."/>
            <person name="Steindorff A."/>
            <person name="Ohm R."/>
            <person name="Martin F."/>
            <person name="Silar P."/>
            <person name="Natvig D."/>
            <person name="Lalanne C."/>
            <person name="Gautier V."/>
            <person name="Ament-Velasquez S.L."/>
            <person name="Kruys A."/>
            <person name="Hutchinson M.I."/>
            <person name="Powell A.J."/>
            <person name="Barry K."/>
            <person name="Miller A.N."/>
            <person name="Grigoriev I.V."/>
            <person name="Debuchy R."/>
            <person name="Gladieux P."/>
            <person name="Thoren M.H."/>
            <person name="Johannesson H."/>
        </authorList>
    </citation>
    <scope>NUCLEOTIDE SEQUENCE</scope>
    <source>
        <strain evidence="9">CBS 958.72</strain>
    </source>
</reference>